<dbReference type="RefSeq" id="WP_205157484.1">
    <property type="nucleotide sequence ID" value="NZ_JAFEUM010000002.1"/>
</dbReference>
<dbReference type="EMBL" id="JAFEUM010000002">
    <property type="protein sequence ID" value="MBM7035859.1"/>
    <property type="molecule type" value="Genomic_DNA"/>
</dbReference>
<evidence type="ECO:0000313" key="1">
    <source>
        <dbReference type="EMBL" id="MBM7035859.1"/>
    </source>
</evidence>
<dbReference type="Proteomes" id="UP000809621">
    <property type="component" value="Unassembled WGS sequence"/>
</dbReference>
<protein>
    <recommendedName>
        <fullName evidence="3">Lipoprotein</fullName>
    </recommendedName>
</protein>
<sequence>MKIKWIAALIAANVGLMGCNGSSGGDNGDDQDGGNEITTSRFTVIDGYLEDAFISSCANSVVDDTCVKHGWTDKEGNITLRDNAVKRYIVANIIGGISSDSDTTGVSPRSYTMIADTKTGVVTPFTTLALVNDITIDELAIDLGLDAEVIGADYIKKQDKAVHLLARTMTKELDAQLENNDPEQLKSIADAVNDKISEIDDETDLDEIEIDVEVDDSGDIQVDDAPRISTVEDFLVREELSFSSLNRAYLSDEGVFTGIYGNDGIWRDSNSDESLGFRITDDLVTIYDLEYPQDQETDRYIYVSNKIGLSVPEADGDLTLHATENYDVNNNEHVAYTFTEEELDGATLYQLLDRSDNSEADPVLLKWEFNSGVLSVFENDSTSESGTYSVENGLLSVALDSAMQLQMTKLVNNRDLMVVYSDFGSDLDSYSIFTYDADFADNILTRWQGENAGPQGELQQFLESGRLMYHASFNTSFYHEELIFTGTYADGQFTSPEFPDEEMDYRIEGMKIHFDEDETDTYLLITDDTGLAVTLEGDLGVVTPTNLGQSMVSYTQDELIGTTLYYLADDSTSKTPYPMLATLSFSEYDVEISEPMVRDGDSMSVPWTIENGKLLIQLSDDDPSDNDIVLTRKSKGQNVSIVEDSGPHREYFAATFEEATLAINVYLDWKDAIER</sequence>
<organism evidence="1 2">
    <name type="scientific">Vibrio ulleungensis</name>
    <dbReference type="NCBI Taxonomy" id="2807619"/>
    <lineage>
        <taxon>Bacteria</taxon>
        <taxon>Pseudomonadati</taxon>
        <taxon>Pseudomonadota</taxon>
        <taxon>Gammaproteobacteria</taxon>
        <taxon>Vibrionales</taxon>
        <taxon>Vibrionaceae</taxon>
        <taxon>Vibrio</taxon>
    </lineage>
</organism>
<name>A0ABS2HFK4_9VIBR</name>
<proteinExistence type="predicted"/>
<dbReference type="PROSITE" id="PS51257">
    <property type="entry name" value="PROKAR_LIPOPROTEIN"/>
    <property type="match status" value="1"/>
</dbReference>
<evidence type="ECO:0008006" key="3">
    <source>
        <dbReference type="Google" id="ProtNLM"/>
    </source>
</evidence>
<gene>
    <name evidence="1" type="ORF">JQC93_05510</name>
</gene>
<reference evidence="1 2" key="1">
    <citation type="submission" date="2021-02" db="EMBL/GenBank/DDBJ databases">
        <authorList>
            <person name="Park J.-S."/>
        </authorList>
    </citation>
    <scope>NUCLEOTIDE SEQUENCE [LARGE SCALE GENOMIC DNA]</scope>
    <source>
        <strain evidence="1 2">188UL20-2</strain>
    </source>
</reference>
<accession>A0ABS2HFK4</accession>
<keyword evidence="2" id="KW-1185">Reference proteome</keyword>
<evidence type="ECO:0000313" key="2">
    <source>
        <dbReference type="Proteomes" id="UP000809621"/>
    </source>
</evidence>
<comment type="caution">
    <text evidence="1">The sequence shown here is derived from an EMBL/GenBank/DDBJ whole genome shotgun (WGS) entry which is preliminary data.</text>
</comment>